<gene>
    <name evidence="1" type="ORF">PGLA2088_LOCUS3628</name>
</gene>
<reference evidence="1" key="1">
    <citation type="submission" date="2021-02" db="EMBL/GenBank/DDBJ databases">
        <authorList>
            <person name="Dougan E. K."/>
            <person name="Rhodes N."/>
            <person name="Thang M."/>
            <person name="Chan C."/>
        </authorList>
    </citation>
    <scope>NUCLEOTIDE SEQUENCE</scope>
</reference>
<dbReference type="EMBL" id="CAJNNW010003171">
    <property type="protein sequence ID" value="CAE8645112.1"/>
    <property type="molecule type" value="Genomic_DNA"/>
</dbReference>
<feature type="non-terminal residue" evidence="1">
    <location>
        <position position="170"/>
    </location>
</feature>
<dbReference type="Gene3D" id="3.80.10.10">
    <property type="entry name" value="Ribonuclease Inhibitor"/>
    <property type="match status" value="1"/>
</dbReference>
<comment type="caution">
    <text evidence="1">The sequence shown here is derived from an EMBL/GenBank/DDBJ whole genome shotgun (WGS) entry which is preliminary data.</text>
</comment>
<protein>
    <submittedName>
        <fullName evidence="1">Uncharacterized protein</fullName>
    </submittedName>
</protein>
<proteinExistence type="predicted"/>
<evidence type="ECO:0000313" key="2">
    <source>
        <dbReference type="Proteomes" id="UP000626109"/>
    </source>
</evidence>
<dbReference type="Proteomes" id="UP000626109">
    <property type="component" value="Unassembled WGS sequence"/>
</dbReference>
<name>A0A813I3J6_POLGL</name>
<dbReference type="InterPro" id="IPR032675">
    <property type="entry name" value="LRR_dom_sf"/>
</dbReference>
<evidence type="ECO:0000313" key="1">
    <source>
        <dbReference type="EMBL" id="CAE8645112.1"/>
    </source>
</evidence>
<feature type="non-terminal residue" evidence="1">
    <location>
        <position position="1"/>
    </location>
</feature>
<sequence length="170" mass="18459">DLAIGVGRNARGFFRTLAPLQPDVLLGDVLSPPSPGAALLASAASRFQALQRLRFDFLSDDALRGLMELADGSLRLRSASFSGVERELQDADNALATLLAKLGEGLEEFTLRVDVETERRPFLLGQLHGRLGALPSLWRGREALKVLDLNWNAFDDDGVRCLADCCPGLE</sequence>
<accession>A0A813I3J6</accession>
<organism evidence="1 2">
    <name type="scientific">Polarella glacialis</name>
    <name type="common">Dinoflagellate</name>
    <dbReference type="NCBI Taxonomy" id="89957"/>
    <lineage>
        <taxon>Eukaryota</taxon>
        <taxon>Sar</taxon>
        <taxon>Alveolata</taxon>
        <taxon>Dinophyceae</taxon>
        <taxon>Suessiales</taxon>
        <taxon>Suessiaceae</taxon>
        <taxon>Polarella</taxon>
    </lineage>
</organism>
<dbReference type="AlphaFoldDB" id="A0A813I3J6"/>